<dbReference type="PANTHER" id="PTHR43677">
    <property type="entry name" value="SHORT-CHAIN DEHYDROGENASE/REDUCTASE"/>
    <property type="match status" value="1"/>
</dbReference>
<organism evidence="2 3">
    <name type="scientific">Sphingomonas immobilis</name>
    <dbReference type="NCBI Taxonomy" id="3063997"/>
    <lineage>
        <taxon>Bacteria</taxon>
        <taxon>Pseudomonadati</taxon>
        <taxon>Pseudomonadota</taxon>
        <taxon>Alphaproteobacteria</taxon>
        <taxon>Sphingomonadales</taxon>
        <taxon>Sphingomonadaceae</taxon>
        <taxon>Sphingomonas</taxon>
    </lineage>
</organism>
<protein>
    <submittedName>
        <fullName evidence="2">Zinc-binding alcohol dehydrogenase family protein</fullName>
    </submittedName>
</protein>
<evidence type="ECO:0000313" key="3">
    <source>
        <dbReference type="Proteomes" id="UP001176468"/>
    </source>
</evidence>
<dbReference type="InterPro" id="IPR036291">
    <property type="entry name" value="NAD(P)-bd_dom_sf"/>
</dbReference>
<keyword evidence="3" id="KW-1185">Reference proteome</keyword>
<dbReference type="InterPro" id="IPR051397">
    <property type="entry name" value="Zn-ADH-like_protein"/>
</dbReference>
<dbReference type="Pfam" id="PF00107">
    <property type="entry name" value="ADH_zinc_N"/>
    <property type="match status" value="1"/>
</dbReference>
<feature type="domain" description="Enoyl reductase (ER)" evidence="1">
    <location>
        <begin position="8"/>
        <end position="310"/>
    </location>
</feature>
<accession>A0ABT9A401</accession>
<dbReference type="InterPro" id="IPR020843">
    <property type="entry name" value="ER"/>
</dbReference>
<dbReference type="SUPFAM" id="SSF51735">
    <property type="entry name" value="NAD(P)-binding Rossmann-fold domains"/>
    <property type="match status" value="1"/>
</dbReference>
<evidence type="ECO:0000313" key="2">
    <source>
        <dbReference type="EMBL" id="MDO7844569.1"/>
    </source>
</evidence>
<dbReference type="SUPFAM" id="SSF50129">
    <property type="entry name" value="GroES-like"/>
    <property type="match status" value="1"/>
</dbReference>
<dbReference type="RefSeq" id="WP_304562962.1">
    <property type="nucleotide sequence ID" value="NZ_JAUQSZ010000017.1"/>
</dbReference>
<comment type="caution">
    <text evidence="2">The sequence shown here is derived from an EMBL/GenBank/DDBJ whole genome shotgun (WGS) entry which is preliminary data.</text>
</comment>
<gene>
    <name evidence="2" type="ORF">Q5H94_19720</name>
</gene>
<dbReference type="InterPro" id="IPR011032">
    <property type="entry name" value="GroES-like_sf"/>
</dbReference>
<name>A0ABT9A401_9SPHN</name>
<dbReference type="EMBL" id="JAUQSZ010000017">
    <property type="protein sequence ID" value="MDO7844569.1"/>
    <property type="molecule type" value="Genomic_DNA"/>
</dbReference>
<dbReference type="Gene3D" id="3.90.180.10">
    <property type="entry name" value="Medium-chain alcohol dehydrogenases, catalytic domain"/>
    <property type="match status" value="1"/>
</dbReference>
<proteinExistence type="predicted"/>
<dbReference type="PANTHER" id="PTHR43677:SF11">
    <property type="entry name" value="ZINC-CONTAINING ALCOHOL DEHYDROGENASE"/>
    <property type="match status" value="1"/>
</dbReference>
<sequence length="313" mass="31562">MKAAIVRGAGEAPVYGDFEIPIAGEGERLIRVSASALSPLTRARASGTHYSSAGGFPFVAGVDGVGTADGQRVYFVLPRAPFGGMAEHSVAPAAQCIAVPNGLADADAAAFANPGMSSWAALSERARFERGETVLVNGATGSSGRLAVQIARHRGAARVIATGRDEAALAELGADATVSLNGDADALEARFKAVFADGIDVVLDYLWGPSAHALLIAAAKAGPEGRAIRVVQIGTASGAEIPLPGAVLRSSAIELMGSGIGSVPLERLVAAVGGVFGAAVEGALHLPIRTIPLADVGEAWAAKGDDRLVFAVP</sequence>
<evidence type="ECO:0000259" key="1">
    <source>
        <dbReference type="SMART" id="SM00829"/>
    </source>
</evidence>
<dbReference type="Gene3D" id="3.40.50.720">
    <property type="entry name" value="NAD(P)-binding Rossmann-like Domain"/>
    <property type="match status" value="1"/>
</dbReference>
<dbReference type="SMART" id="SM00829">
    <property type="entry name" value="PKS_ER"/>
    <property type="match status" value="1"/>
</dbReference>
<reference evidence="2" key="1">
    <citation type="submission" date="2023-07" db="EMBL/GenBank/DDBJ databases">
        <authorList>
            <person name="Kim M.K."/>
        </authorList>
    </citation>
    <scope>NUCLEOTIDE SEQUENCE</scope>
    <source>
        <strain evidence="2">CA1-15</strain>
    </source>
</reference>
<dbReference type="InterPro" id="IPR013149">
    <property type="entry name" value="ADH-like_C"/>
</dbReference>
<dbReference type="Proteomes" id="UP001176468">
    <property type="component" value="Unassembled WGS sequence"/>
</dbReference>